<dbReference type="EMBL" id="MU069601">
    <property type="protein sequence ID" value="KAF5837841.1"/>
    <property type="molecule type" value="Genomic_DNA"/>
</dbReference>
<dbReference type="Proteomes" id="UP000815325">
    <property type="component" value="Unassembled WGS sequence"/>
</dbReference>
<keyword evidence="3" id="KW-1185">Reference proteome</keyword>
<evidence type="ECO:0000256" key="1">
    <source>
        <dbReference type="SAM" id="MobiDB-lite"/>
    </source>
</evidence>
<reference evidence="2" key="1">
    <citation type="submission" date="2017-08" db="EMBL/GenBank/DDBJ databases">
        <authorList>
            <person name="Polle J.E."/>
            <person name="Barry K."/>
            <person name="Cushman J."/>
            <person name="Schmutz J."/>
            <person name="Tran D."/>
            <person name="Hathwaick L.T."/>
            <person name="Yim W.C."/>
            <person name="Jenkins J."/>
            <person name="Mckie-Krisberg Z.M."/>
            <person name="Prochnik S."/>
            <person name="Lindquist E."/>
            <person name="Dockter R.B."/>
            <person name="Adam C."/>
            <person name="Molina H."/>
            <person name="Bunkerborg J."/>
            <person name="Jin E."/>
            <person name="Buchheim M."/>
            <person name="Magnuson J."/>
        </authorList>
    </citation>
    <scope>NUCLEOTIDE SEQUENCE</scope>
    <source>
        <strain evidence="2">CCAP 19/18</strain>
    </source>
</reference>
<protein>
    <submittedName>
        <fullName evidence="2">Uncharacterized protein</fullName>
    </submittedName>
</protein>
<evidence type="ECO:0000313" key="2">
    <source>
        <dbReference type="EMBL" id="KAF5837841.1"/>
    </source>
</evidence>
<feature type="region of interest" description="Disordered" evidence="1">
    <location>
        <begin position="95"/>
        <end position="137"/>
    </location>
</feature>
<feature type="compositionally biased region" description="Low complexity" evidence="1">
    <location>
        <begin position="110"/>
        <end position="124"/>
    </location>
</feature>
<feature type="region of interest" description="Disordered" evidence="1">
    <location>
        <begin position="414"/>
        <end position="440"/>
    </location>
</feature>
<feature type="region of interest" description="Disordered" evidence="1">
    <location>
        <begin position="71"/>
        <end position="90"/>
    </location>
</feature>
<evidence type="ECO:0000313" key="3">
    <source>
        <dbReference type="Proteomes" id="UP000815325"/>
    </source>
</evidence>
<proteinExistence type="predicted"/>
<accession>A0ABQ7GTA3</accession>
<feature type="compositionally biased region" description="Low complexity" evidence="1">
    <location>
        <begin position="18"/>
        <end position="46"/>
    </location>
</feature>
<gene>
    <name evidence="2" type="ORF">DUNSADRAFT_3804</name>
</gene>
<feature type="compositionally biased region" description="Pro residues" evidence="1">
    <location>
        <begin position="422"/>
        <end position="431"/>
    </location>
</feature>
<comment type="caution">
    <text evidence="2">The sequence shown here is derived from an EMBL/GenBank/DDBJ whole genome shotgun (WGS) entry which is preliminary data.</text>
</comment>
<feature type="region of interest" description="Disordered" evidence="1">
    <location>
        <begin position="1"/>
        <end position="60"/>
    </location>
</feature>
<sequence length="440" mass="45787">MPSSQAHAQALENKRAHQMAQMAQQHHQHHQQMLMLQQAQQQRASTPTPPPPTSTHAPVPSVHPTIAALAAHHAKAPPAPPPPPSTRLLNLLKSRGSRGESASNTGLGKGPLTTPAAAASGAPPHESRGTSAAPAGAALLTPPPIPEELCASPHLPRTLVGDATAAAAAAAVTSSNAGALGVQGDASGAGLGAADLEAGKAQEQIDETSKAGRKRGRQEGHEDAAHHALSLLCQQVQESMAAQPLGTGATTPEPITLEVRAGSHLRPPLDPSCLEATCTVCIAPDTEMLSTTANPHVWGQLKLCVPEESVLRIKHQRQAVHAEAQPRLESCLVMPIFSSSDASYSHPIGIAMRHSFQAGLEQHGSPLTLLEAASRWKQTARGVWQQINSSLYQQMQIAEQQLMLQQHASARHAVLAQSSQAPSPPAAPSPAPFSNAVGVA</sequence>
<name>A0ABQ7GTA3_DUNSA</name>
<organism evidence="2 3">
    <name type="scientific">Dunaliella salina</name>
    <name type="common">Green alga</name>
    <name type="synonym">Protococcus salinus</name>
    <dbReference type="NCBI Taxonomy" id="3046"/>
    <lineage>
        <taxon>Eukaryota</taxon>
        <taxon>Viridiplantae</taxon>
        <taxon>Chlorophyta</taxon>
        <taxon>core chlorophytes</taxon>
        <taxon>Chlorophyceae</taxon>
        <taxon>CS clade</taxon>
        <taxon>Chlamydomonadales</taxon>
        <taxon>Dunaliellaceae</taxon>
        <taxon>Dunaliella</taxon>
    </lineage>
</organism>
<feature type="region of interest" description="Disordered" evidence="1">
    <location>
        <begin position="198"/>
        <end position="224"/>
    </location>
</feature>